<dbReference type="SUPFAM" id="SSF57667">
    <property type="entry name" value="beta-beta-alpha zinc fingers"/>
    <property type="match status" value="1"/>
</dbReference>
<evidence type="ECO:0000256" key="2">
    <source>
        <dbReference type="ARBA" id="ARBA00022737"/>
    </source>
</evidence>
<evidence type="ECO:0000256" key="3">
    <source>
        <dbReference type="ARBA" id="ARBA00022771"/>
    </source>
</evidence>
<sequence>MYVERKQFEIHGRHHKNYVKSKGRYFKCELCDSQFNTKSNLDVHTIQSHVSGDGRQTHHTSAPQRPKEKVYKVRGYKCSFCHRKFLVQSAYSKHVTYAHSMQGVPPIEVKIKPKFSCEEPNCGRHFLTHQKFKHHMQSHYRGKLHKEVMKCPKCEKEFSMFKSLHSHMIQSHGDTTPEEMSMLEARHAKQLHPQQHMKIKGHGAMETHPDFHHPHHLHHHFPN</sequence>
<dbReference type="Gene3D" id="3.30.160.60">
    <property type="entry name" value="Classic Zinc Finger"/>
    <property type="match status" value="2"/>
</dbReference>
<evidence type="ECO:0000256" key="5">
    <source>
        <dbReference type="PROSITE-ProRule" id="PRU00042"/>
    </source>
</evidence>
<dbReference type="GO" id="GO:0008270">
    <property type="term" value="F:zinc ion binding"/>
    <property type="evidence" value="ECO:0007669"/>
    <property type="project" value="UniProtKB-KW"/>
</dbReference>
<proteinExistence type="predicted"/>
<dbReference type="GO" id="GO:0000977">
    <property type="term" value="F:RNA polymerase II transcription regulatory region sequence-specific DNA binding"/>
    <property type="evidence" value="ECO:0007669"/>
    <property type="project" value="TreeGrafter"/>
</dbReference>
<dbReference type="SMART" id="SM00355">
    <property type="entry name" value="ZnF_C2H2"/>
    <property type="match status" value="4"/>
</dbReference>
<dbReference type="InterPro" id="IPR036236">
    <property type="entry name" value="Znf_C2H2_sf"/>
</dbReference>
<dbReference type="GO" id="GO:0005634">
    <property type="term" value="C:nucleus"/>
    <property type="evidence" value="ECO:0007669"/>
    <property type="project" value="TreeGrafter"/>
</dbReference>
<dbReference type="PROSITE" id="PS50157">
    <property type="entry name" value="ZINC_FINGER_C2H2_2"/>
    <property type="match status" value="4"/>
</dbReference>
<organism evidence="7 8">
    <name type="scientific">Caligus rogercresseyi</name>
    <name type="common">Sea louse</name>
    <dbReference type="NCBI Taxonomy" id="217165"/>
    <lineage>
        <taxon>Eukaryota</taxon>
        <taxon>Metazoa</taxon>
        <taxon>Ecdysozoa</taxon>
        <taxon>Arthropoda</taxon>
        <taxon>Crustacea</taxon>
        <taxon>Multicrustacea</taxon>
        <taxon>Hexanauplia</taxon>
        <taxon>Copepoda</taxon>
        <taxon>Siphonostomatoida</taxon>
        <taxon>Caligidae</taxon>
        <taxon>Caligus</taxon>
    </lineage>
</organism>
<reference evidence="8" key="1">
    <citation type="submission" date="2021-01" db="EMBL/GenBank/DDBJ databases">
        <title>Caligus Genome Assembly.</title>
        <authorList>
            <person name="Gallardo-Escarate C."/>
        </authorList>
    </citation>
    <scope>NUCLEOTIDE SEQUENCE [LARGE SCALE GENOMIC DNA]</scope>
</reference>
<evidence type="ECO:0000256" key="1">
    <source>
        <dbReference type="ARBA" id="ARBA00022723"/>
    </source>
</evidence>
<evidence type="ECO:0000256" key="4">
    <source>
        <dbReference type="ARBA" id="ARBA00022833"/>
    </source>
</evidence>
<dbReference type="AlphaFoldDB" id="A0A7T8JUK6"/>
<name>A0A7T8JUK6_CALRO</name>
<dbReference type="GO" id="GO:0000981">
    <property type="term" value="F:DNA-binding transcription factor activity, RNA polymerase II-specific"/>
    <property type="evidence" value="ECO:0007669"/>
    <property type="project" value="TreeGrafter"/>
</dbReference>
<dbReference type="InterPro" id="IPR013087">
    <property type="entry name" value="Znf_C2H2_type"/>
</dbReference>
<evidence type="ECO:0000259" key="6">
    <source>
        <dbReference type="PROSITE" id="PS50157"/>
    </source>
</evidence>
<feature type="domain" description="C2H2-type" evidence="6">
    <location>
        <begin position="26"/>
        <end position="54"/>
    </location>
</feature>
<feature type="domain" description="C2H2-type" evidence="6">
    <location>
        <begin position="149"/>
        <end position="177"/>
    </location>
</feature>
<protein>
    <recommendedName>
        <fullName evidence="6">C2H2-type domain-containing protein</fullName>
    </recommendedName>
</protein>
<accession>A0A7T8JUK6</accession>
<keyword evidence="1" id="KW-0479">Metal-binding</keyword>
<dbReference type="PANTHER" id="PTHR24409">
    <property type="entry name" value="ZINC FINGER PROTEIN 142"/>
    <property type="match status" value="1"/>
</dbReference>
<keyword evidence="3 5" id="KW-0863">Zinc-finger</keyword>
<gene>
    <name evidence="7" type="ORF">FKW44_023893</name>
</gene>
<feature type="domain" description="C2H2-type" evidence="6">
    <location>
        <begin position="115"/>
        <end position="144"/>
    </location>
</feature>
<evidence type="ECO:0000313" key="7">
    <source>
        <dbReference type="EMBL" id="QQP35618.1"/>
    </source>
</evidence>
<dbReference type="PANTHER" id="PTHR24409:SF295">
    <property type="entry name" value="AZ2-RELATED"/>
    <property type="match status" value="1"/>
</dbReference>
<dbReference type="PROSITE" id="PS00028">
    <property type="entry name" value="ZINC_FINGER_C2H2_1"/>
    <property type="match status" value="4"/>
</dbReference>
<dbReference type="Proteomes" id="UP000595437">
    <property type="component" value="Chromosome 18"/>
</dbReference>
<dbReference type="EMBL" id="CP045907">
    <property type="protein sequence ID" value="QQP35618.1"/>
    <property type="molecule type" value="Genomic_DNA"/>
</dbReference>
<feature type="domain" description="C2H2-type" evidence="6">
    <location>
        <begin position="76"/>
        <end position="104"/>
    </location>
</feature>
<dbReference type="OrthoDB" id="6360912at2759"/>
<keyword evidence="8" id="KW-1185">Reference proteome</keyword>
<evidence type="ECO:0000313" key="8">
    <source>
        <dbReference type="Proteomes" id="UP000595437"/>
    </source>
</evidence>
<keyword evidence="2" id="KW-0677">Repeat</keyword>
<keyword evidence="4" id="KW-0862">Zinc</keyword>